<feature type="binding site" evidence="4">
    <location>
        <position position="120"/>
    </location>
    <ligand>
        <name>substrate</name>
    </ligand>
</feature>
<dbReference type="EC" id="4.1.3.40" evidence="4"/>
<dbReference type="InterPro" id="IPR007440">
    <property type="entry name" value="Chorismate--pyruvate_lyase"/>
</dbReference>
<evidence type="ECO:0000256" key="2">
    <source>
        <dbReference type="ARBA" id="ARBA00022688"/>
    </source>
</evidence>
<gene>
    <name evidence="4" type="primary">ubiC</name>
    <name evidence="5" type="ORF">RM573_11105</name>
</gene>
<comment type="caution">
    <text evidence="5">The sequence shown here is derived from an EMBL/GenBank/DDBJ whole genome shotgun (WGS) entry which is preliminary data.</text>
</comment>
<dbReference type="PANTHER" id="PTHR38683:SF1">
    <property type="entry name" value="CHORISMATE PYRUVATE-LYASE"/>
    <property type="match status" value="1"/>
</dbReference>
<keyword evidence="4" id="KW-0670">Pyruvate</keyword>
<comment type="similarity">
    <text evidence="4">Belongs to the UbiC family.</text>
</comment>
<comment type="pathway">
    <text evidence="4">Cofactor biosynthesis; ubiquinone biosynthesis.</text>
</comment>
<reference evidence="5 6" key="1">
    <citation type="submission" date="2023-09" db="EMBL/GenBank/DDBJ databases">
        <authorList>
            <person name="Rey-Velasco X."/>
        </authorList>
    </citation>
    <scope>NUCLEOTIDE SEQUENCE [LARGE SCALE GENOMIC DNA]</scope>
    <source>
        <strain evidence="5 6">W431</strain>
    </source>
</reference>
<dbReference type="Proteomes" id="UP001266357">
    <property type="component" value="Unassembled WGS sequence"/>
</dbReference>
<accession>A0ABU3A584</accession>
<comment type="caution">
    <text evidence="4">Lacks conserved residue(s) required for the propagation of feature annotation.</text>
</comment>
<keyword evidence="1 4" id="KW-0963">Cytoplasm</keyword>
<dbReference type="EMBL" id="JAVRIF010000005">
    <property type="protein sequence ID" value="MDT0604141.1"/>
    <property type="molecule type" value="Genomic_DNA"/>
</dbReference>
<comment type="function">
    <text evidence="4">Removes the pyruvyl group from chorismate, with concomitant aromatization of the ring, to provide 4-hydroxybenzoate (4HB) for the ubiquinone pathway.</text>
</comment>
<feature type="binding site" evidence="4">
    <location>
        <position position="179"/>
    </location>
    <ligand>
        <name>substrate</name>
    </ligand>
</feature>
<feature type="binding site" evidence="4">
    <location>
        <position position="82"/>
    </location>
    <ligand>
        <name>substrate</name>
    </ligand>
</feature>
<dbReference type="Pfam" id="PF04345">
    <property type="entry name" value="Chor_lyase"/>
    <property type="match status" value="1"/>
</dbReference>
<evidence type="ECO:0000256" key="4">
    <source>
        <dbReference type="HAMAP-Rule" id="MF_01632"/>
    </source>
</evidence>
<name>A0ABU3A584_9GAMM</name>
<protein>
    <recommendedName>
        <fullName evidence="4">Probable chorismate pyruvate-lyase</fullName>
        <shortName evidence="4">CL</shortName>
        <shortName evidence="4">CPL</shortName>
        <ecNumber evidence="4">4.1.3.40</ecNumber>
    </recommendedName>
</protein>
<keyword evidence="6" id="KW-1185">Reference proteome</keyword>
<keyword evidence="3 4" id="KW-0456">Lyase</keyword>
<evidence type="ECO:0000313" key="6">
    <source>
        <dbReference type="Proteomes" id="UP001266357"/>
    </source>
</evidence>
<keyword evidence="2 4" id="KW-0831">Ubiquinone biosynthesis</keyword>
<evidence type="ECO:0000256" key="1">
    <source>
        <dbReference type="ARBA" id="ARBA00022490"/>
    </source>
</evidence>
<evidence type="ECO:0000313" key="5">
    <source>
        <dbReference type="EMBL" id="MDT0604141.1"/>
    </source>
</evidence>
<sequence>MVQQTQPHHLFPVQLHTKWCREKTSQLNLYLQDWLLDPSSLTARLKQHCQDFRVQVLGQCIETCSVDESNEDILAGEEVLVREVLLFCDNKPQVFARSLLPLRSLTGKEAHLAKLGEQSLGQVIFNHPELKRKGIEVASFDQQSRVAELASYYQLSVVDPLWGRRSVFVVNDKPLMVAEVFLPNSFAYQDKVNQ</sequence>
<evidence type="ECO:0000256" key="3">
    <source>
        <dbReference type="ARBA" id="ARBA00023239"/>
    </source>
</evidence>
<dbReference type="Gene3D" id="3.40.1410.10">
    <property type="entry name" value="Chorismate lyase-like"/>
    <property type="match status" value="1"/>
</dbReference>
<comment type="subcellular location">
    <subcellularLocation>
        <location evidence="4">Cytoplasm</location>
    </subcellularLocation>
</comment>
<dbReference type="PANTHER" id="PTHR38683">
    <property type="entry name" value="CHORISMATE PYRUVATE-LYASE"/>
    <property type="match status" value="1"/>
</dbReference>
<organism evidence="5 6">
    <name type="scientific">Thalassotalea castellviae</name>
    <dbReference type="NCBI Taxonomy" id="3075612"/>
    <lineage>
        <taxon>Bacteria</taxon>
        <taxon>Pseudomonadati</taxon>
        <taxon>Pseudomonadota</taxon>
        <taxon>Gammaproteobacteria</taxon>
        <taxon>Alteromonadales</taxon>
        <taxon>Colwelliaceae</taxon>
        <taxon>Thalassotalea</taxon>
    </lineage>
</organism>
<proteinExistence type="inferred from homology"/>
<dbReference type="RefSeq" id="WP_311581655.1">
    <property type="nucleotide sequence ID" value="NZ_JAVRIF010000005.1"/>
</dbReference>
<dbReference type="InterPro" id="IPR028978">
    <property type="entry name" value="Chorismate_lyase_/UTRA_dom_sf"/>
</dbReference>
<dbReference type="SUPFAM" id="SSF64288">
    <property type="entry name" value="Chorismate lyase-like"/>
    <property type="match status" value="1"/>
</dbReference>
<comment type="catalytic activity">
    <reaction evidence="4">
        <text>chorismate = 4-hydroxybenzoate + pyruvate</text>
        <dbReference type="Rhea" id="RHEA:16505"/>
        <dbReference type="ChEBI" id="CHEBI:15361"/>
        <dbReference type="ChEBI" id="CHEBI:17879"/>
        <dbReference type="ChEBI" id="CHEBI:29748"/>
        <dbReference type="EC" id="4.1.3.40"/>
    </reaction>
</comment>
<dbReference type="GO" id="GO:0008813">
    <property type="term" value="F:chorismate lyase activity"/>
    <property type="evidence" value="ECO:0007669"/>
    <property type="project" value="UniProtKB-EC"/>
</dbReference>
<dbReference type="HAMAP" id="MF_01632">
    <property type="entry name" value="UbiC"/>
    <property type="match status" value="1"/>
</dbReference>